<feature type="non-terminal residue" evidence="2">
    <location>
        <position position="59"/>
    </location>
</feature>
<feature type="transmembrane region" description="Helical" evidence="1">
    <location>
        <begin position="12"/>
        <end position="30"/>
    </location>
</feature>
<protein>
    <submittedName>
        <fullName evidence="2">Uncharacterized protein</fullName>
    </submittedName>
</protein>
<reference evidence="3" key="1">
    <citation type="journal article" date="2016" name="Genome Announc.">
        <title>Draft Genome Sequences of Five Rapidly Growing Mycobacterium Species, M. thermoresistibile, M. fortuitum subsp. acetamidolyticum, M. canariasense, M. brisbanense, and M. novocastrense.</title>
        <authorList>
            <person name="Katahira K."/>
            <person name="Ogura Y."/>
            <person name="Gotoh Y."/>
            <person name="Hayashi T."/>
        </authorList>
    </citation>
    <scope>NUCLEOTIDE SEQUENCE [LARGE SCALE GENOMIC DNA]</scope>
    <source>
        <strain evidence="3">JCM15298</strain>
    </source>
</reference>
<gene>
    <name evidence="2" type="ORF">RMCC_5902</name>
</gene>
<keyword evidence="1" id="KW-0472">Membrane</keyword>
<sequence length="59" mass="5847">MGIHVVTPKQALPLGTLALAAIVAGVVVQFGVGWGLLVGGVLLLVAVVVLYDPVAGQSV</sequence>
<organism evidence="2 3">
    <name type="scientific">Mycolicibacterium canariasense</name>
    <name type="common">Mycobacterium canariasense</name>
    <dbReference type="NCBI Taxonomy" id="228230"/>
    <lineage>
        <taxon>Bacteria</taxon>
        <taxon>Bacillati</taxon>
        <taxon>Actinomycetota</taxon>
        <taxon>Actinomycetes</taxon>
        <taxon>Mycobacteriales</taxon>
        <taxon>Mycobacteriaceae</taxon>
        <taxon>Mycolicibacterium</taxon>
    </lineage>
</organism>
<keyword evidence="1" id="KW-1133">Transmembrane helix</keyword>
<dbReference type="EMBL" id="BCSY01000121">
    <property type="protein sequence ID" value="GAS98937.1"/>
    <property type="molecule type" value="Genomic_DNA"/>
</dbReference>
<name>A0A100WII1_MYCCR</name>
<keyword evidence="3" id="KW-1185">Reference proteome</keyword>
<evidence type="ECO:0000313" key="2">
    <source>
        <dbReference type="EMBL" id="GAS98937.1"/>
    </source>
</evidence>
<accession>A0A100WII1</accession>
<dbReference type="AlphaFoldDB" id="A0A100WII1"/>
<keyword evidence="1" id="KW-0812">Transmembrane</keyword>
<proteinExistence type="predicted"/>
<dbReference type="Proteomes" id="UP000069443">
    <property type="component" value="Unassembled WGS sequence"/>
</dbReference>
<comment type="caution">
    <text evidence="2">The sequence shown here is derived from an EMBL/GenBank/DDBJ whole genome shotgun (WGS) entry which is preliminary data.</text>
</comment>
<evidence type="ECO:0000313" key="3">
    <source>
        <dbReference type="Proteomes" id="UP000069443"/>
    </source>
</evidence>
<feature type="transmembrane region" description="Helical" evidence="1">
    <location>
        <begin position="36"/>
        <end position="54"/>
    </location>
</feature>
<reference evidence="3" key="2">
    <citation type="submission" date="2016-02" db="EMBL/GenBank/DDBJ databases">
        <title>Draft genome sequence of five rapidly growing Mycobacterium species.</title>
        <authorList>
            <person name="Katahira K."/>
            <person name="Gotou Y."/>
            <person name="Iida K."/>
            <person name="Ogura Y."/>
            <person name="Hayashi T."/>
        </authorList>
    </citation>
    <scope>NUCLEOTIDE SEQUENCE [LARGE SCALE GENOMIC DNA]</scope>
    <source>
        <strain evidence="3">JCM15298</strain>
    </source>
</reference>
<evidence type="ECO:0000256" key="1">
    <source>
        <dbReference type="SAM" id="Phobius"/>
    </source>
</evidence>